<evidence type="ECO:0000259" key="2">
    <source>
        <dbReference type="Pfam" id="PF16851"/>
    </source>
</evidence>
<dbReference type="InterPro" id="IPR031753">
    <property type="entry name" value="Stomagen"/>
</dbReference>
<dbReference type="Gene3D" id="2.20.25.390">
    <property type="entry name" value="Stomagen"/>
    <property type="match status" value="1"/>
</dbReference>
<keyword evidence="4" id="KW-1185">Reference proteome</keyword>
<dbReference type="Proteomes" id="UP000604825">
    <property type="component" value="Unassembled WGS sequence"/>
</dbReference>
<sequence length="137" mass="14772">MAAAYGSSRQQQLRRCVALCRLLLVAVLVIGDAVADARGSLRTGEVALQSQTGQLQGFRKWSEAPPTTAAAAGGWPALNKEQETAAGGRRMLVGSRAPTCTYNECRGCRHRCSVQEVPIDPSDPINSAYHYRCICHL</sequence>
<feature type="chain" id="PRO_5032270020" description="Stomagen C-terminal domain-containing protein" evidence="1">
    <location>
        <begin position="36"/>
        <end position="137"/>
    </location>
</feature>
<feature type="domain" description="Stomagen C-terminal" evidence="2">
    <location>
        <begin position="89"/>
        <end position="136"/>
    </location>
</feature>
<accession>A0A811R433</accession>
<feature type="signal peptide" evidence="1">
    <location>
        <begin position="1"/>
        <end position="35"/>
    </location>
</feature>
<proteinExistence type="predicted"/>
<evidence type="ECO:0000313" key="4">
    <source>
        <dbReference type="Proteomes" id="UP000604825"/>
    </source>
</evidence>
<gene>
    <name evidence="3" type="ORF">NCGR_LOCUS48101</name>
</gene>
<dbReference type="PANTHER" id="PTHR37239:SF1">
    <property type="entry name" value="EPIDERMAL PATTERNING FACTOR-LIKE PROTEIN 9"/>
    <property type="match status" value="1"/>
</dbReference>
<dbReference type="PANTHER" id="PTHR37239">
    <property type="entry name" value="EPIDERMAL PATTERNING FACTOR-LIKE PROTEIN 9"/>
    <property type="match status" value="1"/>
</dbReference>
<keyword evidence="1" id="KW-0732">Signal</keyword>
<dbReference type="EMBL" id="CAJGYO010000013">
    <property type="protein sequence ID" value="CAD6264796.1"/>
    <property type="molecule type" value="Genomic_DNA"/>
</dbReference>
<evidence type="ECO:0000313" key="3">
    <source>
        <dbReference type="EMBL" id="CAD6264796.1"/>
    </source>
</evidence>
<organism evidence="3 4">
    <name type="scientific">Miscanthus lutarioriparius</name>
    <dbReference type="NCBI Taxonomy" id="422564"/>
    <lineage>
        <taxon>Eukaryota</taxon>
        <taxon>Viridiplantae</taxon>
        <taxon>Streptophyta</taxon>
        <taxon>Embryophyta</taxon>
        <taxon>Tracheophyta</taxon>
        <taxon>Spermatophyta</taxon>
        <taxon>Magnoliopsida</taxon>
        <taxon>Liliopsida</taxon>
        <taxon>Poales</taxon>
        <taxon>Poaceae</taxon>
        <taxon>PACMAD clade</taxon>
        <taxon>Panicoideae</taxon>
        <taxon>Andropogonodae</taxon>
        <taxon>Andropogoneae</taxon>
        <taxon>Saccharinae</taxon>
        <taxon>Miscanthus</taxon>
    </lineage>
</organism>
<protein>
    <recommendedName>
        <fullName evidence="2">Stomagen C-terminal domain-containing protein</fullName>
    </recommendedName>
</protein>
<dbReference type="CDD" id="cd22743">
    <property type="entry name" value="stomagen-like"/>
    <property type="match status" value="1"/>
</dbReference>
<dbReference type="GO" id="GO:2000123">
    <property type="term" value="P:positive regulation of stomatal complex development"/>
    <property type="evidence" value="ECO:0007669"/>
    <property type="project" value="InterPro"/>
</dbReference>
<dbReference type="OrthoDB" id="1893550at2759"/>
<dbReference type="InterPro" id="IPR038572">
    <property type="entry name" value="Stomagen_C_sf"/>
</dbReference>
<comment type="caution">
    <text evidence="3">The sequence shown here is derived from an EMBL/GenBank/DDBJ whole genome shotgun (WGS) entry which is preliminary data.</text>
</comment>
<dbReference type="Pfam" id="PF16851">
    <property type="entry name" value="Stomagen"/>
    <property type="match status" value="1"/>
</dbReference>
<name>A0A811R433_9POAL</name>
<reference evidence="3" key="1">
    <citation type="submission" date="2020-10" db="EMBL/GenBank/DDBJ databases">
        <authorList>
            <person name="Han B."/>
            <person name="Lu T."/>
            <person name="Zhao Q."/>
            <person name="Huang X."/>
            <person name="Zhao Y."/>
        </authorList>
    </citation>
    <scope>NUCLEOTIDE SEQUENCE</scope>
</reference>
<dbReference type="InterPro" id="IPR044858">
    <property type="entry name" value="Stomagen_C"/>
</dbReference>
<evidence type="ECO:0000256" key="1">
    <source>
        <dbReference type="SAM" id="SignalP"/>
    </source>
</evidence>
<dbReference type="AlphaFoldDB" id="A0A811R433"/>